<keyword evidence="9" id="KW-1185">Reference proteome</keyword>
<dbReference type="InterPro" id="IPR011009">
    <property type="entry name" value="Kinase-like_dom_sf"/>
</dbReference>
<keyword evidence="6" id="KW-1133">Transmembrane helix</keyword>
<dbReference type="Proteomes" id="UP001162131">
    <property type="component" value="Unassembled WGS sequence"/>
</dbReference>
<dbReference type="SMART" id="SM00220">
    <property type="entry name" value="S_TKc"/>
    <property type="match status" value="1"/>
</dbReference>
<protein>
    <recommendedName>
        <fullName evidence="7">Protein kinase domain-containing protein</fullName>
    </recommendedName>
</protein>
<feature type="binding site" evidence="4">
    <location>
        <position position="155"/>
    </location>
    <ligand>
        <name>ATP</name>
        <dbReference type="ChEBI" id="CHEBI:30616"/>
    </ligand>
</feature>
<keyword evidence="5" id="KW-0808">Transferase</keyword>
<name>A0AAU9KAR9_9CILI</name>
<dbReference type="Pfam" id="PF00069">
    <property type="entry name" value="Pkinase"/>
    <property type="match status" value="1"/>
</dbReference>
<dbReference type="PANTHER" id="PTHR24347">
    <property type="entry name" value="SERINE/THREONINE-PROTEIN KINASE"/>
    <property type="match status" value="1"/>
</dbReference>
<evidence type="ECO:0000313" key="8">
    <source>
        <dbReference type="EMBL" id="CAG9335573.1"/>
    </source>
</evidence>
<dbReference type="PROSITE" id="PS00107">
    <property type="entry name" value="PROTEIN_KINASE_ATP"/>
    <property type="match status" value="1"/>
</dbReference>
<keyword evidence="5" id="KW-0723">Serine/threonine-protein kinase</keyword>
<dbReference type="EMBL" id="CAJZBQ010000062">
    <property type="protein sequence ID" value="CAG9335573.1"/>
    <property type="molecule type" value="Genomic_DNA"/>
</dbReference>
<dbReference type="InterPro" id="IPR000719">
    <property type="entry name" value="Prot_kinase_dom"/>
</dbReference>
<dbReference type="Gene3D" id="3.30.200.20">
    <property type="entry name" value="Phosphorylase Kinase, domain 1"/>
    <property type="match status" value="1"/>
</dbReference>
<gene>
    <name evidence="8" type="ORF">BSTOLATCC_MIC64039</name>
</gene>
<dbReference type="SUPFAM" id="SSF56112">
    <property type="entry name" value="Protein kinase-like (PK-like)"/>
    <property type="match status" value="1"/>
</dbReference>
<comment type="caution">
    <text evidence="8">The sequence shown here is derived from an EMBL/GenBank/DDBJ whole genome shotgun (WGS) entry which is preliminary data.</text>
</comment>
<evidence type="ECO:0000256" key="1">
    <source>
        <dbReference type="ARBA" id="ARBA00011245"/>
    </source>
</evidence>
<evidence type="ECO:0000256" key="2">
    <source>
        <dbReference type="ARBA" id="ARBA00022741"/>
    </source>
</evidence>
<dbReference type="GO" id="GO:0005524">
    <property type="term" value="F:ATP binding"/>
    <property type="evidence" value="ECO:0007669"/>
    <property type="project" value="UniProtKB-UniRule"/>
</dbReference>
<keyword evidence="2 4" id="KW-0547">Nucleotide-binding</keyword>
<evidence type="ECO:0000259" key="7">
    <source>
        <dbReference type="PROSITE" id="PS50011"/>
    </source>
</evidence>
<comment type="similarity">
    <text evidence="5">Belongs to the protein kinase superfamily.</text>
</comment>
<dbReference type="GO" id="GO:0004674">
    <property type="term" value="F:protein serine/threonine kinase activity"/>
    <property type="evidence" value="ECO:0007669"/>
    <property type="project" value="UniProtKB-KW"/>
</dbReference>
<dbReference type="InterPro" id="IPR017441">
    <property type="entry name" value="Protein_kinase_ATP_BS"/>
</dbReference>
<keyword evidence="3 4" id="KW-0067">ATP-binding</keyword>
<comment type="subunit">
    <text evidence="1">Monomer.</text>
</comment>
<evidence type="ECO:0000256" key="4">
    <source>
        <dbReference type="PROSITE-ProRule" id="PRU10141"/>
    </source>
</evidence>
<keyword evidence="6" id="KW-0472">Membrane</keyword>
<accession>A0AAU9KAR9</accession>
<evidence type="ECO:0000256" key="3">
    <source>
        <dbReference type="ARBA" id="ARBA00022840"/>
    </source>
</evidence>
<feature type="domain" description="Protein kinase" evidence="7">
    <location>
        <begin position="126"/>
        <end position="382"/>
    </location>
</feature>
<organism evidence="8 9">
    <name type="scientific">Blepharisma stoltei</name>
    <dbReference type="NCBI Taxonomy" id="1481888"/>
    <lineage>
        <taxon>Eukaryota</taxon>
        <taxon>Sar</taxon>
        <taxon>Alveolata</taxon>
        <taxon>Ciliophora</taxon>
        <taxon>Postciliodesmatophora</taxon>
        <taxon>Heterotrichea</taxon>
        <taxon>Heterotrichida</taxon>
        <taxon>Blepharismidae</taxon>
        <taxon>Blepharisma</taxon>
    </lineage>
</organism>
<reference evidence="8" key="1">
    <citation type="submission" date="2021-09" db="EMBL/GenBank/DDBJ databases">
        <authorList>
            <consortium name="AG Swart"/>
            <person name="Singh M."/>
            <person name="Singh A."/>
            <person name="Seah K."/>
            <person name="Emmerich C."/>
        </authorList>
    </citation>
    <scope>NUCLEOTIDE SEQUENCE</scope>
    <source>
        <strain evidence="8">ATCC30299</strain>
    </source>
</reference>
<dbReference type="PROSITE" id="PS00108">
    <property type="entry name" value="PROTEIN_KINASE_ST"/>
    <property type="match status" value="1"/>
</dbReference>
<dbReference type="Gene3D" id="1.10.510.10">
    <property type="entry name" value="Transferase(Phosphotransferase) domain 1"/>
    <property type="match status" value="1"/>
</dbReference>
<sequence>MQSIFAQTAYSSDEFWLPYNQVCLSVLCEGSLIEITEEGPKQSYYILNENSLLKLNKNSVLVEEMAVVKWKKISRFVECIESYCFGFKLVGKSTHRTFYVENQYELDKWVLNLSFVGIMENISADYFFVEELGKGSFSRVFLAVENTSQKKFAIKCIQKKDLLRRKNGLSHIINEIEIVRKLDHPNIIKLHKVYEDIDYVYLVLDYIEGKDLHKRLQTKNYSEEAAFFFVQKLLKTVDYLSSHNIIHRDIKPENLILESMDNDIEFKLADFGLAIEGSKNIEGKCGSLGFVAPEILKEQKYSSNVDVFSCGIVYYTLIAGHTPFKGKNHKEIYFNNAKCNINFKEKCWAKISIAVIDTIQVMTKADPHLRPSAKKVLRNNLFKTVTNSQESIDDSLNNERAQENLGENKWILEKMAERNYQYMYNQDQIYLMHYLSVMFIWNTYWLYRNQYLNNFYPI</sequence>
<keyword evidence="6" id="KW-0812">Transmembrane</keyword>
<proteinExistence type="inferred from homology"/>
<dbReference type="PROSITE" id="PS50011">
    <property type="entry name" value="PROTEIN_KINASE_DOM"/>
    <property type="match status" value="1"/>
</dbReference>
<evidence type="ECO:0000256" key="6">
    <source>
        <dbReference type="SAM" id="Phobius"/>
    </source>
</evidence>
<feature type="transmembrane region" description="Helical" evidence="6">
    <location>
        <begin position="429"/>
        <end position="447"/>
    </location>
</feature>
<keyword evidence="5" id="KW-0418">Kinase</keyword>
<dbReference type="AlphaFoldDB" id="A0AAU9KAR9"/>
<evidence type="ECO:0000256" key="5">
    <source>
        <dbReference type="RuleBase" id="RU000304"/>
    </source>
</evidence>
<dbReference type="FunFam" id="1.10.510.10:FF:000571">
    <property type="entry name" value="Maternal embryonic leucine zipper kinase"/>
    <property type="match status" value="1"/>
</dbReference>
<evidence type="ECO:0000313" key="9">
    <source>
        <dbReference type="Proteomes" id="UP001162131"/>
    </source>
</evidence>
<dbReference type="InterPro" id="IPR008271">
    <property type="entry name" value="Ser/Thr_kinase_AS"/>
</dbReference>
<dbReference type="FunFam" id="3.30.200.20:FF:000683">
    <property type="entry name" value="Uncharacterized protein"/>
    <property type="match status" value="1"/>
</dbReference>